<evidence type="ECO:0000313" key="11">
    <source>
        <dbReference type="Proteomes" id="UP000288805"/>
    </source>
</evidence>
<dbReference type="GO" id="GO:0004523">
    <property type="term" value="F:RNA-DNA hybrid ribonuclease activity"/>
    <property type="evidence" value="ECO:0007669"/>
    <property type="project" value="InterPro"/>
</dbReference>
<dbReference type="InterPro" id="IPR002156">
    <property type="entry name" value="RNaseH_domain"/>
</dbReference>
<dbReference type="InterPro" id="IPR041373">
    <property type="entry name" value="RT_RNaseH"/>
</dbReference>
<dbReference type="GO" id="GO:0003964">
    <property type="term" value="F:RNA-directed DNA polymerase activity"/>
    <property type="evidence" value="ECO:0007669"/>
    <property type="project" value="UniProtKB-KW"/>
</dbReference>
<dbReference type="Pfam" id="PF13456">
    <property type="entry name" value="RVT_3"/>
    <property type="match status" value="1"/>
</dbReference>
<protein>
    <submittedName>
        <fullName evidence="10">Uncharacterized protein</fullName>
    </submittedName>
</protein>
<evidence type="ECO:0000256" key="3">
    <source>
        <dbReference type="ARBA" id="ARBA00022722"/>
    </source>
</evidence>
<dbReference type="PANTHER" id="PTHR48475">
    <property type="entry name" value="RIBONUCLEASE H"/>
    <property type="match status" value="1"/>
</dbReference>
<keyword evidence="3" id="KW-0540">Nuclease</keyword>
<evidence type="ECO:0000256" key="7">
    <source>
        <dbReference type="SAM" id="MobiDB-lite"/>
    </source>
</evidence>
<dbReference type="SUPFAM" id="SSF53098">
    <property type="entry name" value="Ribonuclease H-like"/>
    <property type="match status" value="1"/>
</dbReference>
<dbReference type="GO" id="GO:0003676">
    <property type="term" value="F:nucleic acid binding"/>
    <property type="evidence" value="ECO:0007669"/>
    <property type="project" value="InterPro"/>
</dbReference>
<dbReference type="PANTHER" id="PTHR48475:SF1">
    <property type="entry name" value="RNASE H TYPE-1 DOMAIN-CONTAINING PROTEIN"/>
    <property type="match status" value="1"/>
</dbReference>
<keyword evidence="6" id="KW-0695">RNA-directed DNA polymerase</keyword>
<proteinExistence type="predicted"/>
<feature type="region of interest" description="Disordered" evidence="7">
    <location>
        <begin position="83"/>
        <end position="122"/>
    </location>
</feature>
<organism evidence="10 11">
    <name type="scientific">Vitis vinifera</name>
    <name type="common">Grape</name>
    <dbReference type="NCBI Taxonomy" id="29760"/>
    <lineage>
        <taxon>Eukaryota</taxon>
        <taxon>Viridiplantae</taxon>
        <taxon>Streptophyta</taxon>
        <taxon>Embryophyta</taxon>
        <taxon>Tracheophyta</taxon>
        <taxon>Spermatophyta</taxon>
        <taxon>Magnoliopsida</taxon>
        <taxon>eudicotyledons</taxon>
        <taxon>Gunneridae</taxon>
        <taxon>Pentapetalae</taxon>
        <taxon>rosids</taxon>
        <taxon>Vitales</taxon>
        <taxon>Vitaceae</taxon>
        <taxon>Viteae</taxon>
        <taxon>Vitis</taxon>
    </lineage>
</organism>
<dbReference type="SUPFAM" id="SSF56672">
    <property type="entry name" value="DNA/RNA polymerases"/>
    <property type="match status" value="1"/>
</dbReference>
<dbReference type="InterPro" id="IPR043128">
    <property type="entry name" value="Rev_trsase/Diguanyl_cyclase"/>
</dbReference>
<dbReference type="EMBL" id="QGNW01000006">
    <property type="protein sequence ID" value="RVX20965.1"/>
    <property type="molecule type" value="Genomic_DNA"/>
</dbReference>
<keyword evidence="1" id="KW-0808">Transferase</keyword>
<sequence length="746" mass="85447">MQENESLREFVKRFGQVVLQVEAYNMNAVLQIFKRSICPDTPFFESLVKKTPTTMDDLFRRASKYSILEDDVRATTQQILVVGQTSRSDAERSSKLPDRPRPSGRRWLGPIRTDPSKRDHSKKCAYHKEHGHTIERCRSLHYLVERLIKADHLKQYLRLEAKVGDIPRNRDSGTSRTLVTPKAVINYIYGGQLDEEYNSKRKRWDTSYPALKILGGSCPDSMERQLPPWETLCCRSKQGPVTLNVQFFVVQDLSPFNAILGRTWLHYMKVITSTYHQMVSFLTEDGQIDLYGSQLAARQCYQIAREVGSSKEANPLQTIQISEESTHLTHISSLLTPEEARDIQDTLRQSHDIFAWVHSDMKRIHPSIASHRLNVVSFARPVRQKRLMTKIFKPLVGRTMEVYIDDIVVKSKTRGEHAFHLQEVFHLLRKGIEVSPDQVKAVMETPPPKSKKELQRLTSKLVTLGRFIARFTDELRPFFLAIRKSAVSEWAISTVVFHCPTHKEQKPIYYVSRALADVETRYSKMEQTALALRSAAQKLHPYFQAHPVVVLIDQALRNILHKPNLTGKNASMGHRVERVDGVSRSSGSGVGLLLHSPMGEQLKQAIQLGFPALNNEVEYEVILYGLDLALALSVSKLRIYSDSQLVLRHVQEEYGANDERMARYLTKVRDTLQWFDQWTIEKIPRTDNVRVDALAGIVASLPIKEAILLPIHVQTNPFITEASTYNTIEESQGDDQEWTEVITRYL</sequence>
<evidence type="ECO:0000259" key="9">
    <source>
        <dbReference type="Pfam" id="PF17917"/>
    </source>
</evidence>
<name>A0A438KIC1_VITVI</name>
<dbReference type="InterPro" id="IPR043502">
    <property type="entry name" value="DNA/RNA_pol_sf"/>
</dbReference>
<keyword evidence="5" id="KW-0378">Hydrolase</keyword>
<evidence type="ECO:0000256" key="1">
    <source>
        <dbReference type="ARBA" id="ARBA00022679"/>
    </source>
</evidence>
<reference evidence="10 11" key="1">
    <citation type="journal article" date="2018" name="PLoS Genet.">
        <title>Population sequencing reveals clonal diversity and ancestral inbreeding in the grapevine cultivar Chardonnay.</title>
        <authorList>
            <person name="Roach M.J."/>
            <person name="Johnson D.L."/>
            <person name="Bohlmann J."/>
            <person name="van Vuuren H.J."/>
            <person name="Jones S.J."/>
            <person name="Pretorius I.S."/>
            <person name="Schmidt S.A."/>
            <person name="Borneman A.R."/>
        </authorList>
    </citation>
    <scope>NUCLEOTIDE SEQUENCE [LARGE SCALE GENOMIC DNA]</scope>
    <source>
        <strain evidence="11">cv. Chardonnay</strain>
        <tissue evidence="10">Leaf</tissue>
    </source>
</reference>
<dbReference type="Proteomes" id="UP000288805">
    <property type="component" value="Unassembled WGS sequence"/>
</dbReference>
<comment type="caution">
    <text evidence="10">The sequence shown here is derived from an EMBL/GenBank/DDBJ whole genome shotgun (WGS) entry which is preliminary data.</text>
</comment>
<evidence type="ECO:0000313" key="10">
    <source>
        <dbReference type="EMBL" id="RVX20965.1"/>
    </source>
</evidence>
<accession>A0A438KIC1</accession>
<feature type="domain" description="Reverse transcriptase RNase H-like" evidence="9">
    <location>
        <begin position="487"/>
        <end position="567"/>
    </location>
</feature>
<dbReference type="InterPro" id="IPR036397">
    <property type="entry name" value="RNaseH_sf"/>
</dbReference>
<feature type="compositionally biased region" description="Basic and acidic residues" evidence="7">
    <location>
        <begin position="88"/>
        <end position="101"/>
    </location>
</feature>
<dbReference type="AlphaFoldDB" id="A0A438KIC1"/>
<evidence type="ECO:0000256" key="5">
    <source>
        <dbReference type="ARBA" id="ARBA00022801"/>
    </source>
</evidence>
<keyword evidence="4" id="KW-0255">Endonuclease</keyword>
<dbReference type="InterPro" id="IPR012337">
    <property type="entry name" value="RNaseH-like_sf"/>
</dbReference>
<dbReference type="Gene3D" id="3.30.420.10">
    <property type="entry name" value="Ribonuclease H-like superfamily/Ribonuclease H"/>
    <property type="match status" value="1"/>
</dbReference>
<dbReference type="Gene3D" id="3.30.70.270">
    <property type="match status" value="1"/>
</dbReference>
<evidence type="ECO:0000256" key="4">
    <source>
        <dbReference type="ARBA" id="ARBA00022759"/>
    </source>
</evidence>
<gene>
    <name evidence="10" type="ORF">CK203_002844</name>
</gene>
<evidence type="ECO:0000259" key="8">
    <source>
        <dbReference type="Pfam" id="PF13456"/>
    </source>
</evidence>
<dbReference type="Pfam" id="PF17917">
    <property type="entry name" value="RT_RNaseH"/>
    <property type="match status" value="1"/>
</dbReference>
<evidence type="ECO:0000256" key="2">
    <source>
        <dbReference type="ARBA" id="ARBA00022695"/>
    </source>
</evidence>
<evidence type="ECO:0000256" key="6">
    <source>
        <dbReference type="ARBA" id="ARBA00022918"/>
    </source>
</evidence>
<keyword evidence="2" id="KW-0548">Nucleotidyltransferase</keyword>
<dbReference type="CDD" id="cd09279">
    <property type="entry name" value="RNase_HI_like"/>
    <property type="match status" value="1"/>
</dbReference>
<feature type="domain" description="RNase H type-1" evidence="8">
    <location>
        <begin position="579"/>
        <end position="695"/>
    </location>
</feature>